<evidence type="ECO:0000256" key="1">
    <source>
        <dbReference type="SAM" id="SignalP"/>
    </source>
</evidence>
<dbReference type="EMBL" id="BMAT01005547">
    <property type="protein sequence ID" value="GFR95534.1"/>
    <property type="molecule type" value="Genomic_DNA"/>
</dbReference>
<comment type="caution">
    <text evidence="2">The sequence shown here is derived from an EMBL/GenBank/DDBJ whole genome shotgun (WGS) entry which is preliminary data.</text>
</comment>
<feature type="signal peptide" evidence="1">
    <location>
        <begin position="1"/>
        <end position="19"/>
    </location>
</feature>
<gene>
    <name evidence="2" type="ORF">ElyMa_002696200</name>
</gene>
<proteinExistence type="predicted"/>
<keyword evidence="3" id="KW-1185">Reference proteome</keyword>
<protein>
    <submittedName>
        <fullName evidence="2">Uncharacterized protein</fullName>
    </submittedName>
</protein>
<organism evidence="2 3">
    <name type="scientific">Elysia marginata</name>
    <dbReference type="NCBI Taxonomy" id="1093978"/>
    <lineage>
        <taxon>Eukaryota</taxon>
        <taxon>Metazoa</taxon>
        <taxon>Spiralia</taxon>
        <taxon>Lophotrochozoa</taxon>
        <taxon>Mollusca</taxon>
        <taxon>Gastropoda</taxon>
        <taxon>Heterobranchia</taxon>
        <taxon>Euthyneura</taxon>
        <taxon>Panpulmonata</taxon>
        <taxon>Sacoglossa</taxon>
        <taxon>Placobranchoidea</taxon>
        <taxon>Plakobranchidae</taxon>
        <taxon>Elysia</taxon>
    </lineage>
</organism>
<evidence type="ECO:0000313" key="2">
    <source>
        <dbReference type="EMBL" id="GFR95534.1"/>
    </source>
</evidence>
<evidence type="ECO:0000313" key="3">
    <source>
        <dbReference type="Proteomes" id="UP000762676"/>
    </source>
</evidence>
<dbReference type="AlphaFoldDB" id="A0AAV4HCV2"/>
<accession>A0AAV4HCV2</accession>
<dbReference type="Proteomes" id="UP000762676">
    <property type="component" value="Unassembled WGS sequence"/>
</dbReference>
<keyword evidence="1" id="KW-0732">Signal</keyword>
<reference evidence="2 3" key="1">
    <citation type="journal article" date="2021" name="Elife">
        <title>Chloroplast acquisition without the gene transfer in kleptoplastic sea slugs, Plakobranchus ocellatus.</title>
        <authorList>
            <person name="Maeda T."/>
            <person name="Takahashi S."/>
            <person name="Yoshida T."/>
            <person name="Shimamura S."/>
            <person name="Takaki Y."/>
            <person name="Nagai Y."/>
            <person name="Toyoda A."/>
            <person name="Suzuki Y."/>
            <person name="Arimoto A."/>
            <person name="Ishii H."/>
            <person name="Satoh N."/>
            <person name="Nishiyama T."/>
            <person name="Hasebe M."/>
            <person name="Maruyama T."/>
            <person name="Minagawa J."/>
            <person name="Obokata J."/>
            <person name="Shigenobu S."/>
        </authorList>
    </citation>
    <scope>NUCLEOTIDE SEQUENCE [LARGE SCALE GENOMIC DNA]</scope>
</reference>
<feature type="chain" id="PRO_5043539843" evidence="1">
    <location>
        <begin position="20"/>
        <end position="109"/>
    </location>
</feature>
<sequence length="109" mass="11474">MKTILAWLLVAAILGLAFAEPAKEKRGVGKFFKKFWKTTKDVAKVTYDVGKTGFKVAKTTAKVGWAVGKGTVSAVKGAIKAGKTVKKGVSKVIGKTIGDKGRKSKASGF</sequence>
<name>A0AAV4HCV2_9GAST</name>